<dbReference type="OrthoDB" id="417450at2759"/>
<dbReference type="Pfam" id="PF02179">
    <property type="entry name" value="BAG"/>
    <property type="match status" value="1"/>
</dbReference>
<dbReference type="AlphaFoldDB" id="A0A1G4KAA0"/>
<evidence type="ECO:0000256" key="1">
    <source>
        <dbReference type="SAM" id="MobiDB-lite"/>
    </source>
</evidence>
<name>A0A1G4KAA0_9SACH</name>
<dbReference type="EMBL" id="LT598452">
    <property type="protein sequence ID" value="SCV01112.1"/>
    <property type="molecule type" value="Genomic_DNA"/>
</dbReference>
<organism evidence="4 5">
    <name type="scientific">Lachancea nothofagi CBS 11611</name>
    <dbReference type="NCBI Taxonomy" id="1266666"/>
    <lineage>
        <taxon>Eukaryota</taxon>
        <taxon>Fungi</taxon>
        <taxon>Dikarya</taxon>
        <taxon>Ascomycota</taxon>
        <taxon>Saccharomycotina</taxon>
        <taxon>Saccharomycetes</taxon>
        <taxon>Saccharomycetales</taxon>
        <taxon>Saccharomycetaceae</taxon>
        <taxon>Lachancea</taxon>
    </lineage>
</organism>
<keyword evidence="2" id="KW-1133">Transmembrane helix</keyword>
<keyword evidence="2" id="KW-0812">Transmembrane</keyword>
<dbReference type="InterPro" id="IPR036533">
    <property type="entry name" value="BAG_dom_sf"/>
</dbReference>
<gene>
    <name evidence="4" type="ORF">LANO_0F10198G</name>
</gene>
<dbReference type="PROSITE" id="PS51035">
    <property type="entry name" value="BAG"/>
    <property type="match status" value="1"/>
</dbReference>
<reference evidence="5" key="1">
    <citation type="submission" date="2016-03" db="EMBL/GenBank/DDBJ databases">
        <authorList>
            <person name="Devillers Hugo."/>
        </authorList>
    </citation>
    <scope>NUCLEOTIDE SEQUENCE [LARGE SCALE GENOMIC DNA]</scope>
</reference>
<evidence type="ECO:0000259" key="3">
    <source>
        <dbReference type="PROSITE" id="PS51035"/>
    </source>
</evidence>
<feature type="domain" description="BAG" evidence="3">
    <location>
        <begin position="92"/>
        <end position="178"/>
    </location>
</feature>
<dbReference type="Proteomes" id="UP000189911">
    <property type="component" value="Chromosome F"/>
</dbReference>
<evidence type="ECO:0000313" key="4">
    <source>
        <dbReference type="EMBL" id="SCV01112.1"/>
    </source>
</evidence>
<dbReference type="Gene3D" id="1.20.58.120">
    <property type="entry name" value="BAG domain"/>
    <property type="match status" value="1"/>
</dbReference>
<keyword evidence="5" id="KW-1185">Reference proteome</keyword>
<sequence length="179" mass="20088">MESVWKWAESCHVNDYSSCAKSAVDSVAKRVQNAEMTTMYTAAAIGAFVLLLALKPSSGSKKKSKKSNHSDKKKSASANGAKEKKRSSLEEQIEAVYQRYLGEYKSGLDHLIETFDSGSEKAQYQLSYFNEMLLKLLIELDGVDLVDVEAARKAALKDRRKQVIREIQTDLKRLDSMKN</sequence>
<proteinExistence type="predicted"/>
<protein>
    <submittedName>
        <fullName evidence="4">LANO_0F10198g1_1</fullName>
    </submittedName>
</protein>
<accession>A0A1G4KAA0</accession>
<feature type="transmembrane region" description="Helical" evidence="2">
    <location>
        <begin position="37"/>
        <end position="54"/>
    </location>
</feature>
<evidence type="ECO:0000313" key="5">
    <source>
        <dbReference type="Proteomes" id="UP000189911"/>
    </source>
</evidence>
<evidence type="ECO:0000256" key="2">
    <source>
        <dbReference type="SAM" id="Phobius"/>
    </source>
</evidence>
<dbReference type="SUPFAM" id="SSF63491">
    <property type="entry name" value="BAG domain"/>
    <property type="match status" value="1"/>
</dbReference>
<keyword evidence="2" id="KW-0472">Membrane</keyword>
<dbReference type="InterPro" id="IPR003103">
    <property type="entry name" value="BAG_domain"/>
</dbReference>
<dbReference type="GO" id="GO:0051087">
    <property type="term" value="F:protein-folding chaperone binding"/>
    <property type="evidence" value="ECO:0007669"/>
    <property type="project" value="InterPro"/>
</dbReference>
<feature type="region of interest" description="Disordered" evidence="1">
    <location>
        <begin position="58"/>
        <end position="89"/>
    </location>
</feature>
<dbReference type="SMART" id="SM00264">
    <property type="entry name" value="BAG"/>
    <property type="match status" value="1"/>
</dbReference>